<dbReference type="InterPro" id="IPR036236">
    <property type="entry name" value="Znf_C2H2_sf"/>
</dbReference>
<feature type="domain" description="C2H2-type" evidence="9">
    <location>
        <begin position="157"/>
        <end position="185"/>
    </location>
</feature>
<gene>
    <name evidence="10" type="ORF">Ocin01_13787</name>
</gene>
<dbReference type="GO" id="GO:0005634">
    <property type="term" value="C:nucleus"/>
    <property type="evidence" value="ECO:0007669"/>
    <property type="project" value="UniProtKB-SubCell"/>
</dbReference>
<dbReference type="InterPro" id="IPR013087">
    <property type="entry name" value="Znf_C2H2_type"/>
</dbReference>
<evidence type="ECO:0000313" key="10">
    <source>
        <dbReference type="EMBL" id="ODM92895.1"/>
    </source>
</evidence>
<organism evidence="10 11">
    <name type="scientific">Orchesella cincta</name>
    <name type="common">Springtail</name>
    <name type="synonym">Podura cincta</name>
    <dbReference type="NCBI Taxonomy" id="48709"/>
    <lineage>
        <taxon>Eukaryota</taxon>
        <taxon>Metazoa</taxon>
        <taxon>Ecdysozoa</taxon>
        <taxon>Arthropoda</taxon>
        <taxon>Hexapoda</taxon>
        <taxon>Collembola</taxon>
        <taxon>Entomobryomorpha</taxon>
        <taxon>Entomobryoidea</taxon>
        <taxon>Orchesellidae</taxon>
        <taxon>Orchesellinae</taxon>
        <taxon>Orchesella</taxon>
    </lineage>
</organism>
<evidence type="ECO:0000256" key="3">
    <source>
        <dbReference type="ARBA" id="ARBA00022737"/>
    </source>
</evidence>
<keyword evidence="6" id="KW-0539">Nucleus</keyword>
<evidence type="ECO:0000256" key="6">
    <source>
        <dbReference type="ARBA" id="ARBA00023242"/>
    </source>
</evidence>
<dbReference type="STRING" id="48709.A0A1D2MJ10"/>
<protein>
    <submittedName>
        <fullName evidence="10">Hypermethylated in cancer 2 protein</fullName>
    </submittedName>
</protein>
<keyword evidence="2" id="KW-0479">Metal-binding</keyword>
<dbReference type="Pfam" id="PF13912">
    <property type="entry name" value="zf-C2H2_6"/>
    <property type="match status" value="1"/>
</dbReference>
<keyword evidence="3" id="KW-0677">Repeat</keyword>
<keyword evidence="4 7" id="KW-0863">Zinc-finger</keyword>
<dbReference type="PROSITE" id="PS00028">
    <property type="entry name" value="ZINC_FINGER_C2H2_1"/>
    <property type="match status" value="4"/>
</dbReference>
<dbReference type="InterPro" id="IPR050888">
    <property type="entry name" value="ZnF_C2H2-type_TF"/>
</dbReference>
<reference evidence="10 11" key="1">
    <citation type="journal article" date="2016" name="Genome Biol. Evol.">
        <title>Gene Family Evolution Reflects Adaptation to Soil Environmental Stressors in the Genome of the Collembolan Orchesella cincta.</title>
        <authorList>
            <person name="Faddeeva-Vakhrusheva A."/>
            <person name="Derks M.F."/>
            <person name="Anvar S.Y."/>
            <person name="Agamennone V."/>
            <person name="Suring W."/>
            <person name="Smit S."/>
            <person name="van Straalen N.M."/>
            <person name="Roelofs D."/>
        </authorList>
    </citation>
    <scope>NUCLEOTIDE SEQUENCE [LARGE SCALE GENOMIC DNA]</scope>
    <source>
        <tissue evidence="10">Mixed pool</tissue>
    </source>
</reference>
<keyword evidence="11" id="KW-1185">Reference proteome</keyword>
<proteinExistence type="predicted"/>
<comment type="caution">
    <text evidence="10">The sequence shown here is derived from an EMBL/GenBank/DDBJ whole genome shotgun (WGS) entry which is preliminary data.</text>
</comment>
<dbReference type="PANTHER" id="PTHR24406">
    <property type="entry name" value="TRANSCRIPTIONAL REPRESSOR CTCFL-RELATED"/>
    <property type="match status" value="1"/>
</dbReference>
<accession>A0A1D2MJ10</accession>
<keyword evidence="5" id="KW-0862">Zinc</keyword>
<evidence type="ECO:0000256" key="1">
    <source>
        <dbReference type="ARBA" id="ARBA00004123"/>
    </source>
</evidence>
<dbReference type="AlphaFoldDB" id="A0A1D2MJ10"/>
<dbReference type="FunFam" id="3.30.160.60:FF:000340">
    <property type="entry name" value="zinc finger protein 473 isoform X1"/>
    <property type="match status" value="1"/>
</dbReference>
<dbReference type="GO" id="GO:0008270">
    <property type="term" value="F:zinc ion binding"/>
    <property type="evidence" value="ECO:0007669"/>
    <property type="project" value="UniProtKB-KW"/>
</dbReference>
<dbReference type="EMBL" id="LJIJ01001123">
    <property type="protein sequence ID" value="ODM92895.1"/>
    <property type="molecule type" value="Genomic_DNA"/>
</dbReference>
<dbReference type="Gene3D" id="3.30.160.60">
    <property type="entry name" value="Classic Zinc Finger"/>
    <property type="match status" value="4"/>
</dbReference>
<evidence type="ECO:0000313" key="11">
    <source>
        <dbReference type="Proteomes" id="UP000094527"/>
    </source>
</evidence>
<evidence type="ECO:0000256" key="7">
    <source>
        <dbReference type="PROSITE-ProRule" id="PRU00042"/>
    </source>
</evidence>
<dbReference type="SUPFAM" id="SSF57667">
    <property type="entry name" value="beta-beta-alpha zinc fingers"/>
    <property type="match status" value="2"/>
</dbReference>
<evidence type="ECO:0000256" key="4">
    <source>
        <dbReference type="ARBA" id="ARBA00022771"/>
    </source>
</evidence>
<dbReference type="OrthoDB" id="1405595at2759"/>
<dbReference type="Pfam" id="PF00096">
    <property type="entry name" value="zf-C2H2"/>
    <property type="match status" value="3"/>
</dbReference>
<feature type="region of interest" description="Disordered" evidence="8">
    <location>
        <begin position="1"/>
        <end position="43"/>
    </location>
</feature>
<dbReference type="Proteomes" id="UP000094527">
    <property type="component" value="Unassembled WGS sequence"/>
</dbReference>
<feature type="domain" description="C2H2-type" evidence="9">
    <location>
        <begin position="112"/>
        <end position="140"/>
    </location>
</feature>
<evidence type="ECO:0000256" key="8">
    <source>
        <dbReference type="SAM" id="MobiDB-lite"/>
    </source>
</evidence>
<feature type="domain" description="C2H2-type" evidence="9">
    <location>
        <begin position="217"/>
        <end position="245"/>
    </location>
</feature>
<dbReference type="SMART" id="SM00355">
    <property type="entry name" value="ZnF_C2H2"/>
    <property type="match status" value="5"/>
</dbReference>
<evidence type="ECO:0000256" key="5">
    <source>
        <dbReference type="ARBA" id="ARBA00022833"/>
    </source>
</evidence>
<feature type="compositionally biased region" description="Acidic residues" evidence="8">
    <location>
        <begin position="16"/>
        <end position="42"/>
    </location>
</feature>
<evidence type="ECO:0000256" key="2">
    <source>
        <dbReference type="ARBA" id="ARBA00022723"/>
    </source>
</evidence>
<feature type="domain" description="C2H2-type" evidence="9">
    <location>
        <begin position="188"/>
        <end position="215"/>
    </location>
</feature>
<name>A0A1D2MJ10_ORCCI</name>
<evidence type="ECO:0000259" key="9">
    <source>
        <dbReference type="PROSITE" id="PS50157"/>
    </source>
</evidence>
<comment type="subcellular location">
    <subcellularLocation>
        <location evidence="1">Nucleus</location>
    </subcellularLocation>
</comment>
<sequence length="263" mass="30603">MEEEEESAEVHQNEQERDDDEAADDFEPDIDDNPPSEDDNDDDATKYKKRWAIYHFLTKHLGISKTLPDNSQTKKQCPICKRPFNVQMSKREIDQHIKMEHDVEGMDPTKVSRCSICDVPFVSQRFLTQHMKLVHKFEHKNLLASHVKWHERLEQTFPCKECSKVYTKADTLRRHVQSVHSPDEMMPFCCDTCGKLFGRKDRLVQHVRTHSEQKATFDCNLCGASFKQESKLKSHFESTHGNKVEVEIAVVDPSQIFIVEADN</sequence>
<dbReference type="PROSITE" id="PS50157">
    <property type="entry name" value="ZINC_FINGER_C2H2_2"/>
    <property type="match status" value="4"/>
</dbReference>